<reference evidence="8" key="3">
    <citation type="submission" date="2025-09" db="UniProtKB">
        <authorList>
            <consortium name="Ensembl"/>
        </authorList>
    </citation>
    <scope>IDENTIFICATION</scope>
</reference>
<dbReference type="Ensembl" id="ENSENLT00000037431.1">
    <property type="protein sequence ID" value="ENSENLP00000036469.1"/>
    <property type="gene ID" value="ENSENLG00000015844.1"/>
</dbReference>
<feature type="chain" id="PRO_5025639242" evidence="7">
    <location>
        <begin position="23"/>
        <end position="129"/>
    </location>
</feature>
<reference evidence="8" key="1">
    <citation type="submission" date="2021-04" db="EMBL/GenBank/DDBJ databases">
        <authorList>
            <consortium name="Wellcome Sanger Institute Data Sharing"/>
        </authorList>
    </citation>
    <scope>NUCLEOTIDE SEQUENCE [LARGE SCALE GENOMIC DNA]</scope>
</reference>
<name>A0A665VX85_ECHNA</name>
<reference evidence="8" key="2">
    <citation type="submission" date="2025-08" db="UniProtKB">
        <authorList>
            <consortium name="Ensembl"/>
        </authorList>
    </citation>
    <scope>IDENTIFICATION</scope>
</reference>
<evidence type="ECO:0000256" key="2">
    <source>
        <dbReference type="ARBA" id="ARBA00007518"/>
    </source>
</evidence>
<sequence length="129" mass="14513">MDNWKVQLVLVTFFALLQIFQGLSCGVEEEGGLTRDWQEETLDAGLTHAIAALMKRSKALRFYGLMGKRSGHLINNVNIFLSRNKANTFVGLMGRSISSAGKHEDQTKIISKYQCSFIDIKNIKLLIHI</sequence>
<keyword evidence="9" id="KW-1185">Reference proteome</keyword>
<dbReference type="InParanoid" id="A0A665VX85"/>
<keyword evidence="5 7" id="KW-0732">Signal</keyword>
<evidence type="ECO:0000256" key="7">
    <source>
        <dbReference type="SAM" id="SignalP"/>
    </source>
</evidence>
<evidence type="ECO:0000256" key="4">
    <source>
        <dbReference type="ARBA" id="ARBA00022685"/>
    </source>
</evidence>
<keyword evidence="3" id="KW-0964">Secreted</keyword>
<accession>A0A665VX85</accession>
<evidence type="ECO:0000256" key="1">
    <source>
        <dbReference type="ARBA" id="ARBA00004613"/>
    </source>
</evidence>
<evidence type="ECO:0000256" key="6">
    <source>
        <dbReference type="ARBA" id="ARBA00022815"/>
    </source>
</evidence>
<keyword evidence="4" id="KW-0165">Cleavage on pair of basic residues</keyword>
<protein>
    <submittedName>
        <fullName evidence="8">Uncharacterized protein</fullName>
    </submittedName>
</protein>
<dbReference type="PANTHER" id="PTHR11250">
    <property type="entry name" value="TACHYKININ"/>
    <property type="match status" value="1"/>
</dbReference>
<dbReference type="GO" id="GO:0005576">
    <property type="term" value="C:extracellular region"/>
    <property type="evidence" value="ECO:0007669"/>
    <property type="project" value="UniProtKB-SubCell"/>
</dbReference>
<dbReference type="PANTHER" id="PTHR11250:SF5">
    <property type="entry name" value="PROTACHYKININ-1-LIKE ISOFORM X1-RELATED"/>
    <property type="match status" value="1"/>
</dbReference>
<organism evidence="8 9">
    <name type="scientific">Echeneis naucrates</name>
    <name type="common">Live sharksucker</name>
    <dbReference type="NCBI Taxonomy" id="173247"/>
    <lineage>
        <taxon>Eukaryota</taxon>
        <taxon>Metazoa</taxon>
        <taxon>Chordata</taxon>
        <taxon>Craniata</taxon>
        <taxon>Vertebrata</taxon>
        <taxon>Euteleostomi</taxon>
        <taxon>Actinopterygii</taxon>
        <taxon>Neopterygii</taxon>
        <taxon>Teleostei</taxon>
        <taxon>Neoteleostei</taxon>
        <taxon>Acanthomorphata</taxon>
        <taxon>Carangaria</taxon>
        <taxon>Carangiformes</taxon>
        <taxon>Echeneidae</taxon>
        <taxon>Echeneis</taxon>
    </lineage>
</organism>
<dbReference type="PROSITE" id="PS00267">
    <property type="entry name" value="TACHYKININ"/>
    <property type="match status" value="1"/>
</dbReference>
<evidence type="ECO:0000256" key="3">
    <source>
        <dbReference type="ARBA" id="ARBA00022525"/>
    </source>
</evidence>
<proteinExistence type="inferred from homology"/>
<comment type="subcellular location">
    <subcellularLocation>
        <location evidence="1">Secreted</location>
    </subcellularLocation>
</comment>
<dbReference type="InterPro" id="IPR013055">
    <property type="entry name" value="Tachy_Neuro_lke_CS"/>
</dbReference>
<comment type="similarity">
    <text evidence="2">Belongs to the tachykinin family.</text>
</comment>
<dbReference type="Proteomes" id="UP000472264">
    <property type="component" value="Chromosome 19"/>
</dbReference>
<evidence type="ECO:0000256" key="5">
    <source>
        <dbReference type="ARBA" id="ARBA00022729"/>
    </source>
</evidence>
<feature type="signal peptide" evidence="7">
    <location>
        <begin position="1"/>
        <end position="22"/>
    </location>
</feature>
<dbReference type="OMA" id="WKIQLVV"/>
<evidence type="ECO:0000313" key="8">
    <source>
        <dbReference type="Ensembl" id="ENSENLP00000036469.1"/>
    </source>
</evidence>
<dbReference type="AlphaFoldDB" id="A0A665VX85"/>
<evidence type="ECO:0000313" key="9">
    <source>
        <dbReference type="Proteomes" id="UP000472264"/>
    </source>
</evidence>
<keyword evidence="6" id="KW-0027">Amidation</keyword>